<keyword evidence="1" id="KW-0472">Membrane</keyword>
<evidence type="ECO:0000313" key="3">
    <source>
        <dbReference type="Proteomes" id="UP000003671"/>
    </source>
</evidence>
<feature type="transmembrane region" description="Helical" evidence="1">
    <location>
        <begin position="20"/>
        <end position="39"/>
    </location>
</feature>
<dbReference type="RefSeq" id="WP_005840652.1">
    <property type="nucleotide sequence ID" value="NZ_GG697141.2"/>
</dbReference>
<proteinExistence type="predicted"/>
<dbReference type="Proteomes" id="UP000003671">
    <property type="component" value="Unassembled WGS sequence"/>
</dbReference>
<sequence>MLEILKYMKVRYLNEKAQGITEYALLLVFVVAVAAAVLFNTTTGTSLAQGLKDAFGNVVKELTGTHTVVSGS</sequence>
<accession>C9KLT9</accession>
<keyword evidence="1" id="KW-1133">Transmembrane helix</keyword>
<comment type="caution">
    <text evidence="2">The sequence shown here is derived from an EMBL/GenBank/DDBJ whole genome shotgun (WGS) entry which is preliminary data.</text>
</comment>
<keyword evidence="1" id="KW-0812">Transmembrane</keyword>
<evidence type="ECO:0000256" key="1">
    <source>
        <dbReference type="SAM" id="Phobius"/>
    </source>
</evidence>
<protein>
    <recommendedName>
        <fullName evidence="4">Flp/Fap pilin component</fullName>
    </recommendedName>
</protein>
<dbReference type="STRING" id="500635.MITSMUL_04173"/>
<dbReference type="AlphaFoldDB" id="C9KLT9"/>
<keyword evidence="3" id="KW-1185">Reference proteome</keyword>
<dbReference type="EMBL" id="ABWK02000012">
    <property type="protein sequence ID" value="EEX69103.1"/>
    <property type="molecule type" value="Genomic_DNA"/>
</dbReference>
<reference evidence="2" key="1">
    <citation type="submission" date="2009-09" db="EMBL/GenBank/DDBJ databases">
        <authorList>
            <person name="Weinstock G."/>
            <person name="Sodergren E."/>
            <person name="Clifton S."/>
            <person name="Fulton L."/>
            <person name="Fulton B."/>
            <person name="Courtney L."/>
            <person name="Fronick C."/>
            <person name="Harrison M."/>
            <person name="Strong C."/>
            <person name="Farmer C."/>
            <person name="Delahaunty K."/>
            <person name="Markovic C."/>
            <person name="Hall O."/>
            <person name="Minx P."/>
            <person name="Tomlinson C."/>
            <person name="Mitreva M."/>
            <person name="Nelson J."/>
            <person name="Hou S."/>
            <person name="Wollam A."/>
            <person name="Pepin K.H."/>
            <person name="Johnson M."/>
            <person name="Bhonagiri V."/>
            <person name="Nash W.E."/>
            <person name="Warren W."/>
            <person name="Chinwalla A."/>
            <person name="Mardis E.R."/>
            <person name="Wilson R.K."/>
        </authorList>
    </citation>
    <scope>NUCLEOTIDE SEQUENCE [LARGE SCALE GENOMIC DNA]</scope>
    <source>
        <strain evidence="2">DSM 20544</strain>
    </source>
</reference>
<gene>
    <name evidence="2" type="ORF">MITSMUL_04173</name>
</gene>
<evidence type="ECO:0000313" key="2">
    <source>
        <dbReference type="EMBL" id="EEX69103.1"/>
    </source>
</evidence>
<name>C9KLT9_9FIRM</name>
<dbReference type="HOGENOM" id="CLU_2845921_0_0_9"/>
<organism evidence="2 3">
    <name type="scientific">Mitsuokella multacida DSM 20544</name>
    <dbReference type="NCBI Taxonomy" id="500635"/>
    <lineage>
        <taxon>Bacteria</taxon>
        <taxon>Bacillati</taxon>
        <taxon>Bacillota</taxon>
        <taxon>Negativicutes</taxon>
        <taxon>Selenomonadales</taxon>
        <taxon>Selenomonadaceae</taxon>
        <taxon>Mitsuokella</taxon>
    </lineage>
</organism>
<evidence type="ECO:0008006" key="4">
    <source>
        <dbReference type="Google" id="ProtNLM"/>
    </source>
</evidence>
<dbReference type="GeneID" id="93481240"/>